<organism evidence="2 3">
    <name type="scientific">Kitasatospora cystarginea</name>
    <dbReference type="NCBI Taxonomy" id="58350"/>
    <lineage>
        <taxon>Bacteria</taxon>
        <taxon>Bacillati</taxon>
        <taxon>Actinomycetota</taxon>
        <taxon>Actinomycetes</taxon>
        <taxon>Kitasatosporales</taxon>
        <taxon>Streptomycetaceae</taxon>
        <taxon>Kitasatospora</taxon>
    </lineage>
</organism>
<dbReference type="RefSeq" id="WP_425557714.1">
    <property type="nucleotide sequence ID" value="NZ_BAAATR010000020.1"/>
</dbReference>
<sequence length="126" mass="13631">MTVGGGVEETDADVEAALHREVFEELPGIVRDIRLVRLVTDSLDGSLGVRHVFEARFISMNPQARTGSEPGKPERGGYEVGDTAVLEYRRLLCVWGAVNLPQAPPRSVPLHVGPDRAGGLRDGCQD</sequence>
<feature type="region of interest" description="Disordered" evidence="1">
    <location>
        <begin position="104"/>
        <end position="126"/>
    </location>
</feature>
<dbReference type="InterPro" id="IPR015797">
    <property type="entry name" value="NUDIX_hydrolase-like_dom_sf"/>
</dbReference>
<evidence type="ECO:0000256" key="1">
    <source>
        <dbReference type="SAM" id="MobiDB-lite"/>
    </source>
</evidence>
<evidence type="ECO:0000313" key="3">
    <source>
        <dbReference type="Proteomes" id="UP001500305"/>
    </source>
</evidence>
<comment type="caution">
    <text evidence="2">The sequence shown here is derived from an EMBL/GenBank/DDBJ whole genome shotgun (WGS) entry which is preliminary data.</text>
</comment>
<keyword evidence="3" id="KW-1185">Reference proteome</keyword>
<proteinExistence type="predicted"/>
<dbReference type="Proteomes" id="UP001500305">
    <property type="component" value="Unassembled WGS sequence"/>
</dbReference>
<evidence type="ECO:0008006" key="4">
    <source>
        <dbReference type="Google" id="ProtNLM"/>
    </source>
</evidence>
<dbReference type="EMBL" id="BAAATR010000020">
    <property type="protein sequence ID" value="GAA2255063.1"/>
    <property type="molecule type" value="Genomic_DNA"/>
</dbReference>
<gene>
    <name evidence="2" type="ORF">GCM10010430_43530</name>
</gene>
<accession>A0ABP5RA85</accession>
<name>A0ABP5RA85_9ACTN</name>
<evidence type="ECO:0000313" key="2">
    <source>
        <dbReference type="EMBL" id="GAA2255063.1"/>
    </source>
</evidence>
<reference evidence="3" key="1">
    <citation type="journal article" date="2019" name="Int. J. Syst. Evol. Microbiol.">
        <title>The Global Catalogue of Microorganisms (GCM) 10K type strain sequencing project: providing services to taxonomists for standard genome sequencing and annotation.</title>
        <authorList>
            <consortium name="The Broad Institute Genomics Platform"/>
            <consortium name="The Broad Institute Genome Sequencing Center for Infectious Disease"/>
            <person name="Wu L."/>
            <person name="Ma J."/>
        </authorList>
    </citation>
    <scope>NUCLEOTIDE SEQUENCE [LARGE SCALE GENOMIC DNA]</scope>
    <source>
        <strain evidence="3">JCM 7356</strain>
    </source>
</reference>
<dbReference type="SUPFAM" id="SSF55811">
    <property type="entry name" value="Nudix"/>
    <property type="match status" value="1"/>
</dbReference>
<protein>
    <recommendedName>
        <fullName evidence="4">Nudix hydrolase domain-containing protein</fullName>
    </recommendedName>
</protein>
<dbReference type="Gene3D" id="3.90.79.10">
    <property type="entry name" value="Nucleoside Triphosphate Pyrophosphohydrolase"/>
    <property type="match status" value="1"/>
</dbReference>